<gene>
    <name evidence="10" type="ORF">QTG54_014685</name>
</gene>
<dbReference type="PANTHER" id="PTHR43406:SF1">
    <property type="entry name" value="TRYPTOPHAN SYNTHASE ALPHA CHAIN, CHLOROPLASTIC"/>
    <property type="match status" value="1"/>
</dbReference>
<keyword evidence="5" id="KW-0822">Tryptophan biosynthesis</keyword>
<keyword evidence="7 10" id="KW-0456">Lyase</keyword>
<proteinExistence type="inferred from homology"/>
<evidence type="ECO:0000256" key="3">
    <source>
        <dbReference type="ARBA" id="ARBA00012043"/>
    </source>
</evidence>
<organism evidence="10 11">
    <name type="scientific">Skeletonema marinoi</name>
    <dbReference type="NCBI Taxonomy" id="267567"/>
    <lineage>
        <taxon>Eukaryota</taxon>
        <taxon>Sar</taxon>
        <taxon>Stramenopiles</taxon>
        <taxon>Ochrophyta</taxon>
        <taxon>Bacillariophyta</taxon>
        <taxon>Coscinodiscophyceae</taxon>
        <taxon>Thalassiosirophycidae</taxon>
        <taxon>Thalassiosirales</taxon>
        <taxon>Skeletonemataceae</taxon>
        <taxon>Skeletonema</taxon>
        <taxon>Skeletonema marinoi-dohrnii complex</taxon>
    </lineage>
</organism>
<accession>A0AAD8XWK3</accession>
<comment type="subunit">
    <text evidence="2">Tetramer of two alpha and two beta chains.</text>
</comment>
<keyword evidence="4" id="KW-0028">Amino-acid biosynthesis</keyword>
<protein>
    <recommendedName>
        <fullName evidence="3">tryptophan synthase</fullName>
        <ecNumber evidence="3">4.2.1.20</ecNumber>
    </recommendedName>
</protein>
<dbReference type="CDD" id="cd04724">
    <property type="entry name" value="Tryptophan_synthase_alpha"/>
    <property type="match status" value="1"/>
</dbReference>
<dbReference type="EC" id="4.2.1.20" evidence="3"/>
<dbReference type="EMBL" id="JATAAI010000037">
    <property type="protein sequence ID" value="KAK1734812.1"/>
    <property type="molecule type" value="Genomic_DNA"/>
</dbReference>
<comment type="similarity">
    <text evidence="9">Belongs to the TrpA family.</text>
</comment>
<evidence type="ECO:0000256" key="1">
    <source>
        <dbReference type="ARBA" id="ARBA00004733"/>
    </source>
</evidence>
<evidence type="ECO:0000313" key="11">
    <source>
        <dbReference type="Proteomes" id="UP001224775"/>
    </source>
</evidence>
<sequence length="320" mass="34514">MKATAAPTNNGIKGIEDAFSAAKQRGRATLIPYICCGYDSPKKTVDILLAMQIGGADIIELGVPCSEPFADGDTNKESHKIAINNGTTGMRDCLRILETASLVEEYNFDVDNMCQDAAMSGANGFLMVGIEEGKQELDFNSICCKNNMSSIQLVRPGSSDRRIADLAGMASSFLYVVSSKGKTGARNALPKDLDDAVARVRAKTDLPLVVGFGISNPEMVKRVSNLSDGAVVGSFLTDCIMKNEGKVRDEDVILQKIAHLHRGTIQDIGAKNQASKLSQVPLHVKINSYINKSSMLRVRRCSSQLFRLATIHETVNARAA</sequence>
<dbReference type="PANTHER" id="PTHR43406">
    <property type="entry name" value="TRYPTOPHAN SYNTHASE, ALPHA CHAIN"/>
    <property type="match status" value="1"/>
</dbReference>
<evidence type="ECO:0000256" key="8">
    <source>
        <dbReference type="ARBA" id="ARBA00049047"/>
    </source>
</evidence>
<evidence type="ECO:0000256" key="5">
    <source>
        <dbReference type="ARBA" id="ARBA00022822"/>
    </source>
</evidence>
<dbReference type="InterPro" id="IPR002028">
    <property type="entry name" value="Trp_synthase_suA"/>
</dbReference>
<evidence type="ECO:0000256" key="9">
    <source>
        <dbReference type="RuleBase" id="RU003662"/>
    </source>
</evidence>
<evidence type="ECO:0000256" key="7">
    <source>
        <dbReference type="ARBA" id="ARBA00023239"/>
    </source>
</evidence>
<comment type="catalytic activity">
    <reaction evidence="8">
        <text>(1S,2R)-1-C-(indol-3-yl)glycerol 3-phosphate + L-serine = D-glyceraldehyde 3-phosphate + L-tryptophan + H2O</text>
        <dbReference type="Rhea" id="RHEA:10532"/>
        <dbReference type="ChEBI" id="CHEBI:15377"/>
        <dbReference type="ChEBI" id="CHEBI:33384"/>
        <dbReference type="ChEBI" id="CHEBI:57912"/>
        <dbReference type="ChEBI" id="CHEBI:58866"/>
        <dbReference type="ChEBI" id="CHEBI:59776"/>
        <dbReference type="EC" id="4.2.1.20"/>
    </reaction>
</comment>
<evidence type="ECO:0000256" key="4">
    <source>
        <dbReference type="ARBA" id="ARBA00022605"/>
    </source>
</evidence>
<dbReference type="GO" id="GO:0004834">
    <property type="term" value="F:tryptophan synthase activity"/>
    <property type="evidence" value="ECO:0007669"/>
    <property type="project" value="UniProtKB-EC"/>
</dbReference>
<dbReference type="Proteomes" id="UP001224775">
    <property type="component" value="Unassembled WGS sequence"/>
</dbReference>
<keyword evidence="11" id="KW-1185">Reference proteome</keyword>
<comment type="caution">
    <text evidence="10">The sequence shown here is derived from an EMBL/GenBank/DDBJ whole genome shotgun (WGS) entry which is preliminary data.</text>
</comment>
<name>A0AAD8XWK3_9STRA</name>
<keyword evidence="6" id="KW-0057">Aromatic amino acid biosynthesis</keyword>
<evidence type="ECO:0000256" key="6">
    <source>
        <dbReference type="ARBA" id="ARBA00023141"/>
    </source>
</evidence>
<dbReference type="InterPro" id="IPR011060">
    <property type="entry name" value="RibuloseP-bd_barrel"/>
</dbReference>
<dbReference type="InterPro" id="IPR013785">
    <property type="entry name" value="Aldolase_TIM"/>
</dbReference>
<dbReference type="GO" id="GO:0005829">
    <property type="term" value="C:cytosol"/>
    <property type="evidence" value="ECO:0007669"/>
    <property type="project" value="TreeGrafter"/>
</dbReference>
<dbReference type="SUPFAM" id="SSF51366">
    <property type="entry name" value="Ribulose-phoshate binding barrel"/>
    <property type="match status" value="1"/>
</dbReference>
<reference evidence="10" key="1">
    <citation type="submission" date="2023-06" db="EMBL/GenBank/DDBJ databases">
        <title>Survivors Of The Sea: Transcriptome response of Skeletonema marinoi to long-term dormancy.</title>
        <authorList>
            <person name="Pinder M.I.M."/>
            <person name="Kourtchenko O."/>
            <person name="Robertson E.K."/>
            <person name="Larsson T."/>
            <person name="Maumus F."/>
            <person name="Osuna-Cruz C.M."/>
            <person name="Vancaester E."/>
            <person name="Stenow R."/>
            <person name="Vandepoele K."/>
            <person name="Ploug H."/>
            <person name="Bruchert V."/>
            <person name="Godhe A."/>
            <person name="Topel M."/>
        </authorList>
    </citation>
    <scope>NUCLEOTIDE SEQUENCE</scope>
    <source>
        <strain evidence="10">R05AC</strain>
    </source>
</reference>
<evidence type="ECO:0000313" key="10">
    <source>
        <dbReference type="EMBL" id="KAK1734812.1"/>
    </source>
</evidence>
<comment type="pathway">
    <text evidence="1">Amino-acid biosynthesis; L-tryptophan biosynthesis; L-tryptophan from chorismate: step 5/5.</text>
</comment>
<evidence type="ECO:0000256" key="2">
    <source>
        <dbReference type="ARBA" id="ARBA00011270"/>
    </source>
</evidence>
<dbReference type="Gene3D" id="3.20.20.70">
    <property type="entry name" value="Aldolase class I"/>
    <property type="match status" value="1"/>
</dbReference>
<dbReference type="NCBIfam" id="TIGR00262">
    <property type="entry name" value="trpA"/>
    <property type="match status" value="1"/>
</dbReference>
<dbReference type="AlphaFoldDB" id="A0AAD8XWK3"/>
<dbReference type="Pfam" id="PF00290">
    <property type="entry name" value="Trp_syntA"/>
    <property type="match status" value="1"/>
</dbReference>